<evidence type="ECO:0000259" key="1">
    <source>
        <dbReference type="Pfam" id="PF05699"/>
    </source>
</evidence>
<dbReference type="Proteomes" id="UP000683360">
    <property type="component" value="Unassembled WGS sequence"/>
</dbReference>
<organism evidence="2 3">
    <name type="scientific">Mytilus edulis</name>
    <name type="common">Blue mussel</name>
    <dbReference type="NCBI Taxonomy" id="6550"/>
    <lineage>
        <taxon>Eukaryota</taxon>
        <taxon>Metazoa</taxon>
        <taxon>Spiralia</taxon>
        <taxon>Lophotrochozoa</taxon>
        <taxon>Mollusca</taxon>
        <taxon>Bivalvia</taxon>
        <taxon>Autobranchia</taxon>
        <taxon>Pteriomorphia</taxon>
        <taxon>Mytilida</taxon>
        <taxon>Mytiloidea</taxon>
        <taxon>Mytilidae</taxon>
        <taxon>Mytilinae</taxon>
        <taxon>Mytilus</taxon>
    </lineage>
</organism>
<dbReference type="EMBL" id="CAJPWZ010001434">
    <property type="protein sequence ID" value="CAG2215134.1"/>
    <property type="molecule type" value="Genomic_DNA"/>
</dbReference>
<proteinExistence type="predicted"/>
<protein>
    <recommendedName>
        <fullName evidence="1">HAT C-terminal dimerisation domain-containing protein</fullName>
    </recommendedName>
</protein>
<sequence length="760" mass="85054">MAELKNGWSFLKRSGGEEKKPSKYAKYEQNRGKRRFQESWKTGRPWLKVSAESMSCTWCTDVHEAPNEFCWTTAKVETLKSHESSKAHIKSVGVIKGRTLVAKGEITEAQKSIESLNKAVINKLSILFKTVHALCLAGRPFSDYVWMSKLDKAKGLDIGQTYLNSNSAKEFSKFIALTELNKIAQIIQSSKFVSILSDGSTDCSVTEVEIVYARICNAGEIKVFFLNPAFVDKSDADGIIAAMIRSVEKVGVPWKEFLKKLVGMGSDGASVMLGKNNGVAAKLRSLQPSMVAVHCYAHKLELAFKDAIKHVPLDTKVTTCLLQGLYYFYHNSALNRANLKSSFRTLNKKVLLPTRIGGTRWVGHLLRALENFLTGYEAVKQHLEQICSPDAVERSSASTSGKAKGLLKLVKSKHVMLYCYFLADIATILFRLSKVFQRRECCASDIYGMVEETNNLIDLYSTKDGPFLLKGKQSLGLTPDEDIGPVQQRRGESFSSARQKLIDELKKSLQSRFECVAVIQAMSICNFRSWPVQSDDNKTEIADFGDGKLSQLIDHFGPCLESINTAEAVFEWSAMKTALYSSDLVIKSLTWQRVNEMHLENYGNILAIMDLILTIPGSSSECERGFRQMKSVKTTFRSSLNEESLASQMTIRLHSPPIEKFDPKPAILLWNSGVIRRPNFKDVAQQDKIKEATVNVTKETTAAINEHLAEVHEPILTEDIEPEPQHIILGCEDSDYSDDEEYSTESGVFRAMCREGLIEE</sequence>
<evidence type="ECO:0000313" key="3">
    <source>
        <dbReference type="Proteomes" id="UP000683360"/>
    </source>
</evidence>
<keyword evidence="3" id="KW-1185">Reference proteome</keyword>
<dbReference type="OrthoDB" id="10051404at2759"/>
<reference evidence="2" key="1">
    <citation type="submission" date="2021-03" db="EMBL/GenBank/DDBJ databases">
        <authorList>
            <person name="Bekaert M."/>
        </authorList>
    </citation>
    <scope>NUCLEOTIDE SEQUENCE</scope>
</reference>
<name>A0A8S3S201_MYTED</name>
<feature type="domain" description="HAT C-terminal dimerisation" evidence="1">
    <location>
        <begin position="597"/>
        <end position="652"/>
    </location>
</feature>
<dbReference type="PANTHER" id="PTHR46880:SF9">
    <property type="entry name" value="ZINC FINGER PROTEIN 862"/>
    <property type="match status" value="1"/>
</dbReference>
<dbReference type="InterPro" id="IPR008906">
    <property type="entry name" value="HATC_C_dom"/>
</dbReference>
<dbReference type="PANTHER" id="PTHR46880">
    <property type="entry name" value="RAS-ASSOCIATING DOMAIN-CONTAINING PROTEIN"/>
    <property type="match status" value="1"/>
</dbReference>
<comment type="caution">
    <text evidence="2">The sequence shown here is derived from an EMBL/GenBank/DDBJ whole genome shotgun (WGS) entry which is preliminary data.</text>
</comment>
<gene>
    <name evidence="2" type="ORF">MEDL_28918</name>
</gene>
<accession>A0A8S3S201</accession>
<dbReference type="GO" id="GO:0046983">
    <property type="term" value="F:protein dimerization activity"/>
    <property type="evidence" value="ECO:0007669"/>
    <property type="project" value="InterPro"/>
</dbReference>
<evidence type="ECO:0000313" key="2">
    <source>
        <dbReference type="EMBL" id="CAG2215134.1"/>
    </source>
</evidence>
<dbReference type="InterPro" id="IPR012337">
    <property type="entry name" value="RNaseH-like_sf"/>
</dbReference>
<dbReference type="AlphaFoldDB" id="A0A8S3S201"/>
<dbReference type="Pfam" id="PF05699">
    <property type="entry name" value="Dimer_Tnp_hAT"/>
    <property type="match status" value="1"/>
</dbReference>
<dbReference type="SUPFAM" id="SSF53098">
    <property type="entry name" value="Ribonuclease H-like"/>
    <property type="match status" value="1"/>
</dbReference>